<proteinExistence type="predicted"/>
<protein>
    <submittedName>
        <fullName evidence="1">TetR/AcrR family transcriptional regulator C-terminal domain-containing protein</fullName>
    </submittedName>
</protein>
<dbReference type="Proteomes" id="UP000707535">
    <property type="component" value="Unassembled WGS sequence"/>
</dbReference>
<comment type="caution">
    <text evidence="1">The sequence shown here is derived from an EMBL/GenBank/DDBJ whole genome shotgun (WGS) entry which is preliminary data.</text>
</comment>
<dbReference type="Gene3D" id="1.10.357.10">
    <property type="entry name" value="Tetracycline Repressor, domain 2"/>
    <property type="match status" value="1"/>
</dbReference>
<evidence type="ECO:0000313" key="2">
    <source>
        <dbReference type="Proteomes" id="UP000707535"/>
    </source>
</evidence>
<reference evidence="1" key="1">
    <citation type="journal article" date="2021" name="PeerJ">
        <title>Extensive microbial diversity within the chicken gut microbiome revealed by metagenomics and culture.</title>
        <authorList>
            <person name="Gilroy R."/>
            <person name="Ravi A."/>
            <person name="Getino M."/>
            <person name="Pursley I."/>
            <person name="Horton D.L."/>
            <person name="Alikhan N.F."/>
            <person name="Baker D."/>
            <person name="Gharbi K."/>
            <person name="Hall N."/>
            <person name="Watson M."/>
            <person name="Adriaenssens E.M."/>
            <person name="Foster-Nyarko E."/>
            <person name="Jarju S."/>
            <person name="Secka A."/>
            <person name="Antonio M."/>
            <person name="Oren A."/>
            <person name="Chaudhuri R.R."/>
            <person name="La Ragione R."/>
            <person name="Hildebrand F."/>
            <person name="Pallen M.J."/>
        </authorList>
    </citation>
    <scope>NUCLEOTIDE SEQUENCE</scope>
    <source>
        <strain evidence="1">CHK174-6876</strain>
    </source>
</reference>
<gene>
    <name evidence="1" type="ORF">K8V00_10255</name>
</gene>
<reference evidence="1" key="2">
    <citation type="submission" date="2021-09" db="EMBL/GenBank/DDBJ databases">
        <authorList>
            <person name="Gilroy R."/>
        </authorList>
    </citation>
    <scope>NUCLEOTIDE SEQUENCE</scope>
    <source>
        <strain evidence="1">CHK174-6876</strain>
    </source>
</reference>
<organism evidence="1 2">
    <name type="scientific">Ligilactobacillus acidipiscis</name>
    <dbReference type="NCBI Taxonomy" id="89059"/>
    <lineage>
        <taxon>Bacteria</taxon>
        <taxon>Bacillati</taxon>
        <taxon>Bacillota</taxon>
        <taxon>Bacilli</taxon>
        <taxon>Lactobacillales</taxon>
        <taxon>Lactobacillaceae</taxon>
        <taxon>Ligilactobacillus</taxon>
    </lineage>
</organism>
<name>A0A921K1J3_9LACO</name>
<evidence type="ECO:0000313" key="1">
    <source>
        <dbReference type="EMBL" id="HJE97989.1"/>
    </source>
</evidence>
<dbReference type="EMBL" id="DYXG01000100">
    <property type="protein sequence ID" value="HJE97989.1"/>
    <property type="molecule type" value="Genomic_DNA"/>
</dbReference>
<dbReference type="AlphaFoldDB" id="A0A921K1J3"/>
<accession>A0A921K1J3</accession>
<sequence>MTNTVAFFEIVKSSLKVPRSELGSLSPKRNELERYYHQLVSFIYENSERFSLLVEKGDGFTFLTKITQMDQAIWEHTSAIDKLTIPKNYVFTGMVGLAVNLIKEWIEQNFQETPAEFEHILYEMTSPIILKGGIFADRTVNSND</sequence>